<gene>
    <name evidence="1" type="ORF">EW026_g3180</name>
</gene>
<evidence type="ECO:0000313" key="2">
    <source>
        <dbReference type="Proteomes" id="UP000309038"/>
    </source>
</evidence>
<evidence type="ECO:0000313" key="1">
    <source>
        <dbReference type="EMBL" id="THG99095.1"/>
    </source>
</evidence>
<reference evidence="1 2" key="1">
    <citation type="submission" date="2019-02" db="EMBL/GenBank/DDBJ databases">
        <title>Genome sequencing of the rare red list fungi Phlebia centrifuga.</title>
        <authorList>
            <person name="Buettner E."/>
            <person name="Kellner H."/>
        </authorList>
    </citation>
    <scope>NUCLEOTIDE SEQUENCE [LARGE SCALE GENOMIC DNA]</scope>
    <source>
        <strain evidence="1 2">DSM 108282</strain>
    </source>
</reference>
<accession>A0A4S4KKX2</accession>
<sequence length="251" mass="29004">MQTTKDAQAICDSDVSGQAQEAQFKEVGLRDVENTFWKIPHADPHKLLLFDCLHAYDLGLFGAHLWPELTHMLETLGKKALKQIDTQMDACPRWRGLNHFDKAIKIQEFRLLKIHYESMVTWRTETDILRCSPQFHGAPQYDGVIVNYGTKEIFAKLLFLCLCTIDSKTWPLAYILPLDALIGTQTLKDRHLSLYRVCAKPRASCKFIPVRSVVRGVPIVNDPDVYSDYFIMDVTPKLFQHLKRMFNYARE</sequence>
<keyword evidence="2" id="KW-1185">Reference proteome</keyword>
<name>A0A4S4KKX2_9APHY</name>
<dbReference type="AlphaFoldDB" id="A0A4S4KKX2"/>
<protein>
    <submittedName>
        <fullName evidence="1">Uncharacterized protein</fullName>
    </submittedName>
</protein>
<comment type="caution">
    <text evidence="1">The sequence shown here is derived from an EMBL/GenBank/DDBJ whole genome shotgun (WGS) entry which is preliminary data.</text>
</comment>
<organism evidence="1 2">
    <name type="scientific">Hermanssonia centrifuga</name>
    <dbReference type="NCBI Taxonomy" id="98765"/>
    <lineage>
        <taxon>Eukaryota</taxon>
        <taxon>Fungi</taxon>
        <taxon>Dikarya</taxon>
        <taxon>Basidiomycota</taxon>
        <taxon>Agaricomycotina</taxon>
        <taxon>Agaricomycetes</taxon>
        <taxon>Polyporales</taxon>
        <taxon>Meruliaceae</taxon>
        <taxon>Hermanssonia</taxon>
    </lineage>
</organism>
<dbReference type="EMBL" id="SGPJ01000092">
    <property type="protein sequence ID" value="THG99095.1"/>
    <property type="molecule type" value="Genomic_DNA"/>
</dbReference>
<dbReference type="Proteomes" id="UP000309038">
    <property type="component" value="Unassembled WGS sequence"/>
</dbReference>
<proteinExistence type="predicted"/>